<sequence length="338" mass="37971">MSNRRYHIHVICAANEQPLVLDRVAIFFQTRAFLTYDVSSALPRAALYGRQCIEESDYTVVVIGDSYGATHNTGVSQMHLSYFSAKAKLKPMLILIKTQQENTEVSPQLKEFIRLVKRQNIGIYEYTSTTDIDRLLIHAYEDMIERYPALSWVRENTVNASPSRANATLPTPPHTSSSSTIPSIKQVDSQPAVSEAFDSLNQSLNLTDTFEFQYGAQAYEGGNLTDVTMSLSCTWQEILSTLVKIPSAFSSYGLQSAINRLVTTRAEYGIKALMPKVHAVSRCQIIQNDLSKLQRLLIAANWIQLTNSSSRTSQELWKLTFYAKKIYEDSQSKTVSAL</sequence>
<gene>
    <name evidence="2" type="ORF">ES754_11960</name>
</gene>
<dbReference type="Proteomes" id="UP000321903">
    <property type="component" value="Unassembled WGS sequence"/>
</dbReference>
<dbReference type="RefSeq" id="WP_147224433.1">
    <property type="nucleotide sequence ID" value="NZ_CAJGYY010000001.1"/>
</dbReference>
<accession>A0A5C6ZZ21</accession>
<proteinExistence type="predicted"/>
<dbReference type="AlphaFoldDB" id="A0A5C6ZZ21"/>
<evidence type="ECO:0000313" key="3">
    <source>
        <dbReference type="Proteomes" id="UP000321903"/>
    </source>
</evidence>
<protein>
    <submittedName>
        <fullName evidence="2">DUF4062 domain-containing protein</fullName>
    </submittedName>
</protein>
<name>A0A5C6ZZ21_9GAMM</name>
<feature type="compositionally biased region" description="Low complexity" evidence="1">
    <location>
        <begin position="174"/>
        <end position="183"/>
    </location>
</feature>
<dbReference type="EMBL" id="VORZ01000005">
    <property type="protein sequence ID" value="TXD96078.1"/>
    <property type="molecule type" value="Genomic_DNA"/>
</dbReference>
<reference evidence="2 3" key="1">
    <citation type="submission" date="2019-08" db="EMBL/GenBank/DDBJ databases">
        <title>Genome sequence of Psychrobacter frigidicola ACAM304 (type strain).</title>
        <authorList>
            <person name="Bowman J.P."/>
        </authorList>
    </citation>
    <scope>NUCLEOTIDE SEQUENCE [LARGE SCALE GENOMIC DNA]</scope>
    <source>
        <strain evidence="2 3">ACAM 304</strain>
    </source>
</reference>
<dbReference type="OrthoDB" id="72299at2"/>
<evidence type="ECO:0000313" key="2">
    <source>
        <dbReference type="EMBL" id="TXD96078.1"/>
    </source>
</evidence>
<evidence type="ECO:0000256" key="1">
    <source>
        <dbReference type="SAM" id="MobiDB-lite"/>
    </source>
</evidence>
<feature type="region of interest" description="Disordered" evidence="1">
    <location>
        <begin position="162"/>
        <end position="185"/>
    </location>
</feature>
<organism evidence="2 3">
    <name type="scientific">Psychrobacter frigidicola</name>
    <dbReference type="NCBI Taxonomy" id="45611"/>
    <lineage>
        <taxon>Bacteria</taxon>
        <taxon>Pseudomonadati</taxon>
        <taxon>Pseudomonadota</taxon>
        <taxon>Gammaproteobacteria</taxon>
        <taxon>Moraxellales</taxon>
        <taxon>Moraxellaceae</taxon>
        <taxon>Psychrobacter</taxon>
    </lineage>
</organism>
<comment type="caution">
    <text evidence="2">The sequence shown here is derived from an EMBL/GenBank/DDBJ whole genome shotgun (WGS) entry which is preliminary data.</text>
</comment>
<keyword evidence="3" id="KW-1185">Reference proteome</keyword>